<dbReference type="Proteomes" id="UP000237797">
    <property type="component" value="Unassembled WGS sequence"/>
</dbReference>
<feature type="transmembrane region" description="Helical" evidence="2">
    <location>
        <begin position="346"/>
        <end position="364"/>
    </location>
</feature>
<name>A0A2T0LG39_9BACL</name>
<feature type="transmembrane region" description="Helical" evidence="2">
    <location>
        <begin position="258"/>
        <end position="276"/>
    </location>
</feature>
<feature type="transmembrane region" description="Helical" evidence="2">
    <location>
        <begin position="313"/>
        <end position="334"/>
    </location>
</feature>
<organism evidence="3 4">
    <name type="scientific">Planifilum fimeticola</name>
    <dbReference type="NCBI Taxonomy" id="201975"/>
    <lineage>
        <taxon>Bacteria</taxon>
        <taxon>Bacillati</taxon>
        <taxon>Bacillota</taxon>
        <taxon>Bacilli</taxon>
        <taxon>Bacillales</taxon>
        <taxon>Thermoactinomycetaceae</taxon>
        <taxon>Planifilum</taxon>
    </lineage>
</organism>
<reference evidence="3 4" key="1">
    <citation type="submission" date="2018-03" db="EMBL/GenBank/DDBJ databases">
        <title>Genomic Encyclopedia of Archaeal and Bacterial Type Strains, Phase II (KMG-II): from individual species to whole genera.</title>
        <authorList>
            <person name="Goeker M."/>
        </authorList>
    </citation>
    <scope>NUCLEOTIDE SEQUENCE [LARGE SCALE GENOMIC DNA]</scope>
    <source>
        <strain evidence="3 4">DSM 44946</strain>
    </source>
</reference>
<feature type="transmembrane region" description="Helical" evidence="2">
    <location>
        <begin position="126"/>
        <end position="143"/>
    </location>
</feature>
<feature type="transmembrane region" description="Helical" evidence="2">
    <location>
        <begin position="425"/>
        <end position="443"/>
    </location>
</feature>
<feature type="transmembrane region" description="Helical" evidence="2">
    <location>
        <begin position="233"/>
        <end position="252"/>
    </location>
</feature>
<feature type="transmembrane region" description="Helical" evidence="2">
    <location>
        <begin position="155"/>
        <end position="173"/>
    </location>
</feature>
<dbReference type="Pfam" id="PF10101">
    <property type="entry name" value="DUF2339"/>
    <property type="match status" value="1"/>
</dbReference>
<dbReference type="EMBL" id="PVNE01000008">
    <property type="protein sequence ID" value="PRX41091.1"/>
    <property type="molecule type" value="Genomic_DNA"/>
</dbReference>
<keyword evidence="2" id="KW-0812">Transmembrane</keyword>
<feature type="transmembrane region" description="Helical" evidence="2">
    <location>
        <begin position="487"/>
        <end position="504"/>
    </location>
</feature>
<feature type="transmembrane region" description="Helical" evidence="2">
    <location>
        <begin position="645"/>
        <end position="664"/>
    </location>
</feature>
<evidence type="ECO:0000313" key="4">
    <source>
        <dbReference type="Proteomes" id="UP000237797"/>
    </source>
</evidence>
<keyword evidence="4" id="KW-1185">Reference proteome</keyword>
<gene>
    <name evidence="3" type="ORF">CLV97_10819</name>
</gene>
<feature type="compositionally biased region" description="Polar residues" evidence="1">
    <location>
        <begin position="72"/>
        <end position="82"/>
    </location>
</feature>
<evidence type="ECO:0000256" key="1">
    <source>
        <dbReference type="SAM" id="MobiDB-lite"/>
    </source>
</evidence>
<proteinExistence type="predicted"/>
<sequence length="793" mass="88713">MEWLVIIGLIFYLIHDRRKTDRMEREIEELKRELAAYRHQSDPGVHAENLPEGGRQRTAGNAAKPPHPVSGSLETQAKKTSPSPDPVKKSEPAAPLRPAPVGGKSAPAPAPRRSRSEWEQLIGGKWLNRIGAFALILGIGFFLKYAFDNNLIPEWMRVLIGFLVGAALLGAGGRFSKRGLPIFAQGLVGAGIAILYLSVYASFNFYHLVPQTVALLGMSGVTVLAFQQAMRHHSLAVSLLGWTGGYLTPFLLSTGEAQSLGLLTYLALLTAGLLLVIRKREQWIVLLPLTFIATYLVFTFWRSEMFSAEETGIALAFIAIYWGLFHGLDLWCWLKRVTSHAVIRRVVSFFNALFFTIIVYDLMNFQASDWTAAALLLIGMAYGGSFLMTERMKPFPKPIRGQLSQCLFIAAALVVLATLDQFSGYTLTVLWGLEACLMAFWGIYKKQRSLWLTALGLFGLIPLQLAYSAAVKPIPPADFTPLLNGRALASAATAGALGAGAYIYRRLKGTWAVVPSILHLIWCIVLFVWLTGEVHQFFEMLMLEKTGIDRQLFEIRQIWSIVGAWLVYALLLTRIGLRKKNSPLVFVGFGAMMLALGAGLILGWFFYPIALYTPLFNVRFFLLGLSALAVYLMGRWLRGEKKFHFKGLPIVISFVIGFILFQMLTAETLDYYRQAVYLLEEQGAPREELIRLSNRLQLTLSMVWILYSLALMAVGIWRRKQGARMMAFGLFGLTILKLFLFDLSFLETLYRIISFIVLGLILIGVSYVYSRYKGLFMAPEKDDSATDKTRGLL</sequence>
<dbReference type="PANTHER" id="PTHR38434:SF1">
    <property type="entry name" value="BLL2549 PROTEIN"/>
    <property type="match status" value="1"/>
</dbReference>
<dbReference type="RefSeq" id="WP_170070386.1">
    <property type="nucleotide sequence ID" value="NZ_PVNE01000008.1"/>
</dbReference>
<dbReference type="InterPro" id="IPR019286">
    <property type="entry name" value="DUF2339_TM"/>
</dbReference>
<feature type="transmembrane region" description="Helical" evidence="2">
    <location>
        <begin position="612"/>
        <end position="633"/>
    </location>
</feature>
<feature type="transmembrane region" description="Helical" evidence="2">
    <location>
        <begin position="283"/>
        <end position="301"/>
    </location>
</feature>
<feature type="transmembrane region" description="Helical" evidence="2">
    <location>
        <begin position="696"/>
        <end position="716"/>
    </location>
</feature>
<comment type="caution">
    <text evidence="3">The sequence shown here is derived from an EMBL/GenBank/DDBJ whole genome shotgun (WGS) entry which is preliminary data.</text>
</comment>
<feature type="transmembrane region" description="Helical" evidence="2">
    <location>
        <begin position="516"/>
        <end position="538"/>
    </location>
</feature>
<feature type="transmembrane region" description="Helical" evidence="2">
    <location>
        <begin position="584"/>
        <end position="606"/>
    </location>
</feature>
<feature type="transmembrane region" description="Helical" evidence="2">
    <location>
        <begin position="370"/>
        <end position="389"/>
    </location>
</feature>
<dbReference type="PIRSF" id="PIRSF035905">
    <property type="entry name" value="UCP035905_mp"/>
    <property type="match status" value="1"/>
</dbReference>
<accession>A0A2T0LG39</accession>
<feature type="transmembrane region" description="Helical" evidence="2">
    <location>
        <begin position="558"/>
        <end position="577"/>
    </location>
</feature>
<feature type="transmembrane region" description="Helical" evidence="2">
    <location>
        <begin position="401"/>
        <end position="419"/>
    </location>
</feature>
<evidence type="ECO:0000313" key="3">
    <source>
        <dbReference type="EMBL" id="PRX41091.1"/>
    </source>
</evidence>
<feature type="transmembrane region" description="Helical" evidence="2">
    <location>
        <begin position="728"/>
        <end position="746"/>
    </location>
</feature>
<feature type="transmembrane region" description="Helical" evidence="2">
    <location>
        <begin position="752"/>
        <end position="769"/>
    </location>
</feature>
<keyword evidence="2" id="KW-1133">Transmembrane helix</keyword>
<dbReference type="AlphaFoldDB" id="A0A2T0LG39"/>
<keyword evidence="2" id="KW-0472">Membrane</keyword>
<feature type="transmembrane region" description="Helical" evidence="2">
    <location>
        <begin position="205"/>
        <end position="226"/>
    </location>
</feature>
<feature type="transmembrane region" description="Helical" evidence="2">
    <location>
        <begin position="450"/>
        <end position="467"/>
    </location>
</feature>
<feature type="transmembrane region" description="Helical" evidence="2">
    <location>
        <begin position="180"/>
        <end position="199"/>
    </location>
</feature>
<feature type="region of interest" description="Disordered" evidence="1">
    <location>
        <begin position="38"/>
        <end position="115"/>
    </location>
</feature>
<dbReference type="PANTHER" id="PTHR38434">
    <property type="entry name" value="BLL2549 PROTEIN"/>
    <property type="match status" value="1"/>
</dbReference>
<dbReference type="InterPro" id="IPR014600">
    <property type="entry name" value="UCP035905_mem"/>
</dbReference>
<evidence type="ECO:0000256" key="2">
    <source>
        <dbReference type="SAM" id="Phobius"/>
    </source>
</evidence>
<protein>
    <submittedName>
        <fullName evidence="3">Putative membrane protein DUF2339</fullName>
    </submittedName>
</protein>